<keyword evidence="2" id="KW-1185">Reference proteome</keyword>
<reference evidence="1 2" key="1">
    <citation type="submission" date="2020-09" db="EMBL/GenBank/DDBJ databases">
        <title>Roseomonas.</title>
        <authorList>
            <person name="Zhu W."/>
        </authorList>
    </citation>
    <scope>NUCLEOTIDE SEQUENCE [LARGE SCALE GENOMIC DNA]</scope>
    <source>
        <strain evidence="1 2">573</strain>
    </source>
</reference>
<evidence type="ECO:0000313" key="2">
    <source>
        <dbReference type="Proteomes" id="UP001518989"/>
    </source>
</evidence>
<comment type="caution">
    <text evidence="1">The sequence shown here is derived from an EMBL/GenBank/DDBJ whole genome shotgun (WGS) entry which is preliminary data.</text>
</comment>
<evidence type="ECO:0000313" key="1">
    <source>
        <dbReference type="EMBL" id="MBO1079383.1"/>
    </source>
</evidence>
<dbReference type="Proteomes" id="UP001518989">
    <property type="component" value="Unassembled WGS sequence"/>
</dbReference>
<sequence>MHGLSPQMRACVDACLNCYVSCLSGFSGHCLVVGGPHVEAGHARLMLACAEICRTSAHFMLLGTPHHKHTCAECAEICTQCAQDCERLDGMQDCAEACRRCAESCRAMAA</sequence>
<dbReference type="Pfam" id="PF03860">
    <property type="entry name" value="Csp"/>
    <property type="match status" value="1"/>
</dbReference>
<name>A0ABS3KS05_9PROT</name>
<accession>A0ABS3KS05</accession>
<dbReference type="InterPro" id="IPR005560">
    <property type="entry name" value="Csp_YhjQ"/>
</dbReference>
<dbReference type="RefSeq" id="WP_207416953.1">
    <property type="nucleotide sequence ID" value="NZ_CP061177.1"/>
</dbReference>
<dbReference type="PANTHER" id="PTHR37310">
    <property type="entry name" value="CYTOPLASMIC PROTEIN-RELATED"/>
    <property type="match status" value="1"/>
</dbReference>
<dbReference type="EMBL" id="JACTNG010000004">
    <property type="protein sequence ID" value="MBO1079383.1"/>
    <property type="molecule type" value="Genomic_DNA"/>
</dbReference>
<organism evidence="1 2">
    <name type="scientific">Roseomonas haemaphysalidis</name>
    <dbReference type="NCBI Taxonomy" id="2768162"/>
    <lineage>
        <taxon>Bacteria</taxon>
        <taxon>Pseudomonadati</taxon>
        <taxon>Pseudomonadota</taxon>
        <taxon>Alphaproteobacteria</taxon>
        <taxon>Acetobacterales</taxon>
        <taxon>Roseomonadaceae</taxon>
        <taxon>Roseomonas</taxon>
    </lineage>
</organism>
<protein>
    <submittedName>
        <fullName evidence="1">Four-helix bundle copper-binding protein</fullName>
    </submittedName>
</protein>
<dbReference type="PANTHER" id="PTHR37310:SF1">
    <property type="entry name" value="CYTOPLASMIC PROTEIN"/>
    <property type="match status" value="1"/>
</dbReference>
<gene>
    <name evidence="1" type="ORF">IAI61_10090</name>
</gene>
<dbReference type="CDD" id="cd08026">
    <property type="entry name" value="DUF326"/>
    <property type="match status" value="1"/>
</dbReference>
<dbReference type="Gene3D" id="1.20.1270.360">
    <property type="match status" value="1"/>
</dbReference>
<proteinExistence type="predicted"/>
<dbReference type="InterPro" id="IPR044543">
    <property type="entry name" value="YHJQ-like"/>
</dbReference>